<dbReference type="GO" id="GO:0008654">
    <property type="term" value="P:phospholipid biosynthetic process"/>
    <property type="evidence" value="ECO:0007669"/>
    <property type="project" value="InterPro"/>
</dbReference>
<reference evidence="7 8" key="1">
    <citation type="submission" date="2019-09" db="EMBL/GenBank/DDBJ databases">
        <authorList>
            <consortium name="DOE Joint Genome Institute"/>
            <person name="Mondo S.J."/>
            <person name="Navarro-Mendoza M.I."/>
            <person name="Perez-Arques C."/>
            <person name="Panchal S."/>
            <person name="Nicolas F.E."/>
            <person name="Ganguly P."/>
            <person name="Pangilinan J."/>
            <person name="Grigoriev I."/>
            <person name="Heitman J."/>
            <person name="Sanya K."/>
            <person name="Garre V."/>
        </authorList>
    </citation>
    <scope>NUCLEOTIDE SEQUENCE [LARGE SCALE GENOMIC DNA]</scope>
    <source>
        <strain evidence="7 8">MU402</strain>
    </source>
</reference>
<feature type="transmembrane region" description="Helical" evidence="6">
    <location>
        <begin position="275"/>
        <end position="293"/>
    </location>
</feature>
<dbReference type="Pfam" id="PF01066">
    <property type="entry name" value="CDP-OH_P_transf"/>
    <property type="match status" value="1"/>
</dbReference>
<evidence type="ECO:0000256" key="1">
    <source>
        <dbReference type="ARBA" id="ARBA00004370"/>
    </source>
</evidence>
<evidence type="ECO:0000313" key="8">
    <source>
        <dbReference type="Proteomes" id="UP000469890"/>
    </source>
</evidence>
<sequence>MFESLWRSEFLSKEQLNALHLYKYGAVDRSLISKYCLSYYWSWCVQFFPMSMAPNLITLTGLLFMVVNVAFAIIFAPDMGTGEEAGPSWIYFSFAIGLWLYSTFDNVDGKQARRTGTSSPLGELFDHGCDAINCSFAAVLQATAVGLGHSKASVVLYGIAMLGFYLSTAEEYHTGVLYLGYVNAPTEGVILSCVIFILSGIYGPGMWMMSMKEALQVSWLPSSIAEMPVAHAVIWWIGSLFLLTHAPVCFYAMYKACKQKNKPFIRTMAIQNMPIATYIASLYLWVMSPYSTILTHRHFILFAITTGIVFGRMATKVILAHLTKSKFPKFTVLLIPLIAGATLTNIPVVFPSIKPIFTPESEYIFLLSYFGFALIAYTRWALVVINSFCDFLGIRCLVIPKKNIE</sequence>
<feature type="transmembrane region" description="Helical" evidence="6">
    <location>
        <begin position="56"/>
        <end position="76"/>
    </location>
</feature>
<evidence type="ECO:0000313" key="7">
    <source>
        <dbReference type="EMBL" id="KAF1804136.1"/>
    </source>
</evidence>
<dbReference type="EMBL" id="JAAECE010000003">
    <property type="protein sequence ID" value="KAF1804136.1"/>
    <property type="molecule type" value="Genomic_DNA"/>
</dbReference>
<evidence type="ECO:0000256" key="2">
    <source>
        <dbReference type="ARBA" id="ARBA00010441"/>
    </source>
</evidence>
<evidence type="ECO:0000256" key="5">
    <source>
        <dbReference type="RuleBase" id="RU003750"/>
    </source>
</evidence>
<evidence type="ECO:0000256" key="6">
    <source>
        <dbReference type="SAM" id="Phobius"/>
    </source>
</evidence>
<dbReference type="GO" id="GO:0016020">
    <property type="term" value="C:membrane"/>
    <property type="evidence" value="ECO:0007669"/>
    <property type="project" value="UniProtKB-SubCell"/>
</dbReference>
<feature type="transmembrane region" description="Helical" evidence="6">
    <location>
        <begin position="88"/>
        <end position="104"/>
    </location>
</feature>
<dbReference type="PANTHER" id="PTHR10414">
    <property type="entry name" value="ETHANOLAMINEPHOSPHOTRANSFERASE"/>
    <property type="match status" value="1"/>
</dbReference>
<dbReference type="AlphaFoldDB" id="A0A8H4F2Y8"/>
<dbReference type="InterPro" id="IPR014472">
    <property type="entry name" value="CHOPT"/>
</dbReference>
<gene>
    <name evidence="7" type="ORF">FB192DRAFT_1302259</name>
</gene>
<keyword evidence="3 5" id="KW-0808">Transferase</keyword>
<dbReference type="Gene3D" id="1.20.120.1760">
    <property type="match status" value="1"/>
</dbReference>
<dbReference type="InterPro" id="IPR043130">
    <property type="entry name" value="CDP-OH_PTrfase_TM_dom"/>
</dbReference>
<keyword evidence="4 6" id="KW-0472">Membrane</keyword>
<feature type="transmembrane region" description="Helical" evidence="6">
    <location>
        <begin position="363"/>
        <end position="385"/>
    </location>
</feature>
<dbReference type="GO" id="GO:0016780">
    <property type="term" value="F:phosphotransferase activity, for other substituted phosphate groups"/>
    <property type="evidence" value="ECO:0007669"/>
    <property type="project" value="InterPro"/>
</dbReference>
<name>A0A8H4F2Y8_MUCCL</name>
<proteinExistence type="inferred from homology"/>
<comment type="similarity">
    <text evidence="2 5">Belongs to the CDP-alcohol phosphatidyltransferase class-I family.</text>
</comment>
<evidence type="ECO:0000256" key="4">
    <source>
        <dbReference type="ARBA" id="ARBA00023136"/>
    </source>
</evidence>
<feature type="transmembrane region" description="Helical" evidence="6">
    <location>
        <begin position="331"/>
        <end position="351"/>
    </location>
</feature>
<accession>A0A8H4F2Y8</accession>
<dbReference type="InterPro" id="IPR048254">
    <property type="entry name" value="CDP_ALCOHOL_P_TRANSF_CS"/>
</dbReference>
<evidence type="ECO:0000256" key="3">
    <source>
        <dbReference type="ARBA" id="ARBA00022679"/>
    </source>
</evidence>
<organism evidence="7 8">
    <name type="scientific">Mucor circinelloides f. lusitanicus</name>
    <name type="common">Mucor racemosus var. lusitanicus</name>
    <dbReference type="NCBI Taxonomy" id="29924"/>
    <lineage>
        <taxon>Eukaryota</taxon>
        <taxon>Fungi</taxon>
        <taxon>Fungi incertae sedis</taxon>
        <taxon>Mucoromycota</taxon>
        <taxon>Mucoromycotina</taxon>
        <taxon>Mucoromycetes</taxon>
        <taxon>Mucorales</taxon>
        <taxon>Mucorineae</taxon>
        <taxon>Mucoraceae</taxon>
        <taxon>Mucor</taxon>
    </lineage>
</organism>
<keyword evidence="6" id="KW-0812">Transmembrane</keyword>
<feature type="transmembrane region" description="Helical" evidence="6">
    <location>
        <begin position="299"/>
        <end position="319"/>
    </location>
</feature>
<dbReference type="PIRSF" id="PIRSF015665">
    <property type="entry name" value="CHOPT"/>
    <property type="match status" value="1"/>
</dbReference>
<keyword evidence="6" id="KW-1133">Transmembrane helix</keyword>
<feature type="transmembrane region" description="Helical" evidence="6">
    <location>
        <begin position="189"/>
        <end position="209"/>
    </location>
</feature>
<dbReference type="PROSITE" id="PS00379">
    <property type="entry name" value="CDP_ALCOHOL_P_TRANSF"/>
    <property type="match status" value="1"/>
</dbReference>
<protein>
    <submittedName>
        <fullName evidence="7">CDP-alcohol phosphatidyltransferase-domain-containing protein</fullName>
    </submittedName>
</protein>
<dbReference type="InterPro" id="IPR000462">
    <property type="entry name" value="CDP-OH_P_trans"/>
</dbReference>
<dbReference type="PANTHER" id="PTHR10414:SF77">
    <property type="entry name" value="CDP-ALCOHOL PHOSPHATIDYLTRANSFERASE FAMILY PROTEIN"/>
    <property type="match status" value="1"/>
</dbReference>
<dbReference type="Proteomes" id="UP000469890">
    <property type="component" value="Unassembled WGS sequence"/>
</dbReference>
<feature type="transmembrane region" description="Helical" evidence="6">
    <location>
        <begin position="229"/>
        <end position="254"/>
    </location>
</feature>
<comment type="caution">
    <text evidence="7">The sequence shown here is derived from an EMBL/GenBank/DDBJ whole genome shotgun (WGS) entry which is preliminary data.</text>
</comment>
<comment type="subcellular location">
    <subcellularLocation>
        <location evidence="1">Membrane</location>
    </subcellularLocation>
</comment>